<protein>
    <submittedName>
        <fullName evidence="2">ABC transporter ATP-binding protein</fullName>
    </submittedName>
</protein>
<dbReference type="GO" id="GO:0009228">
    <property type="term" value="P:thiamine biosynthetic process"/>
    <property type="evidence" value="ECO:0007669"/>
    <property type="project" value="InterPro"/>
</dbReference>
<dbReference type="PANTHER" id="PTHR31528">
    <property type="entry name" value="4-AMINO-5-HYDROXYMETHYL-2-METHYLPYRIMIDINE PHOSPHATE SYNTHASE THI11-RELATED"/>
    <property type="match status" value="1"/>
</dbReference>
<reference evidence="2" key="1">
    <citation type="submission" date="2019-03" db="EMBL/GenBank/DDBJ databases">
        <title>Afifella sp. nov., isolated from activated sludge.</title>
        <authorList>
            <person name="Li Q."/>
            <person name="Liu Y."/>
        </authorList>
    </citation>
    <scope>NUCLEOTIDE SEQUENCE</scope>
    <source>
        <strain evidence="2">L72</strain>
    </source>
</reference>
<sequence length="311" mass="33796">MRRLAGAILFGLATIQGAEAADRLTLVLDWFVNPDHAPIVVAAEKGYFAEENLEVEIVPPADPSAPPRLVAAGQADVAITYQPNLYLQVEEGLPLVRFGTLVATPLNALVALEDGPVKSLADLKGKSVGYSVAGFEEVLLEAMLKDAGLAKDDVTLVNVNFALSPALIAHKVDAVIGAYRNFELTQLEIEGHPGRAFYPEEAGVPPFDELIFVARKESVGDDRLTRFMTAIEKAALYIANHPDDGLKLFLKAHPDLDDALNRRAYADTLPRFSRSPAALDRLRYKRFAAFLAEHGLIKKALPVDDYAVALE</sequence>
<evidence type="ECO:0000259" key="1">
    <source>
        <dbReference type="Pfam" id="PF09084"/>
    </source>
</evidence>
<dbReference type="InterPro" id="IPR015168">
    <property type="entry name" value="SsuA/THI5"/>
</dbReference>
<dbReference type="Pfam" id="PF09084">
    <property type="entry name" value="NMT1"/>
    <property type="match status" value="1"/>
</dbReference>
<evidence type="ECO:0000313" key="2">
    <source>
        <dbReference type="EMBL" id="MYZ49893.1"/>
    </source>
</evidence>
<gene>
    <name evidence="2" type="ORF">E4O86_19480</name>
</gene>
<organism evidence="2 3">
    <name type="scientific">Propylenella binzhouense</name>
    <dbReference type="NCBI Taxonomy" id="2555902"/>
    <lineage>
        <taxon>Bacteria</taxon>
        <taxon>Pseudomonadati</taxon>
        <taxon>Pseudomonadota</taxon>
        <taxon>Alphaproteobacteria</taxon>
        <taxon>Hyphomicrobiales</taxon>
        <taxon>Propylenellaceae</taxon>
        <taxon>Propylenella</taxon>
    </lineage>
</organism>
<dbReference type="OrthoDB" id="5348911at2"/>
<name>A0A964WVC0_9HYPH</name>
<dbReference type="EMBL" id="SPKJ01000103">
    <property type="protein sequence ID" value="MYZ49893.1"/>
    <property type="molecule type" value="Genomic_DNA"/>
</dbReference>
<proteinExistence type="predicted"/>
<keyword evidence="3" id="KW-1185">Reference proteome</keyword>
<dbReference type="SUPFAM" id="SSF53850">
    <property type="entry name" value="Periplasmic binding protein-like II"/>
    <property type="match status" value="1"/>
</dbReference>
<keyword evidence="2" id="KW-0547">Nucleotide-binding</keyword>
<dbReference type="InterPro" id="IPR027939">
    <property type="entry name" value="NMT1/THI5"/>
</dbReference>
<comment type="caution">
    <text evidence="2">The sequence shown here is derived from an EMBL/GenBank/DDBJ whole genome shotgun (WGS) entry which is preliminary data.</text>
</comment>
<accession>A0A964WVC0</accession>
<keyword evidence="2" id="KW-0067">ATP-binding</keyword>
<dbReference type="Proteomes" id="UP000773614">
    <property type="component" value="Unassembled WGS sequence"/>
</dbReference>
<evidence type="ECO:0000313" key="3">
    <source>
        <dbReference type="Proteomes" id="UP000773614"/>
    </source>
</evidence>
<dbReference type="Gene3D" id="3.40.190.10">
    <property type="entry name" value="Periplasmic binding protein-like II"/>
    <property type="match status" value="2"/>
</dbReference>
<dbReference type="AlphaFoldDB" id="A0A964WVC0"/>
<feature type="domain" description="SsuA/THI5-like" evidence="1">
    <location>
        <begin position="33"/>
        <end position="244"/>
    </location>
</feature>
<dbReference type="GO" id="GO:0005524">
    <property type="term" value="F:ATP binding"/>
    <property type="evidence" value="ECO:0007669"/>
    <property type="project" value="UniProtKB-KW"/>
</dbReference>
<dbReference type="PANTHER" id="PTHR31528:SF3">
    <property type="entry name" value="THIAMINE BIOSYNTHESIS PROTEIN HI_0357-RELATED"/>
    <property type="match status" value="1"/>
</dbReference>
<dbReference type="RefSeq" id="WP_161142231.1">
    <property type="nucleotide sequence ID" value="NZ_SPKJ01000103.1"/>
</dbReference>